<dbReference type="InterPro" id="IPR044929">
    <property type="entry name" value="DNA/RNA_non-sp_Endonuclease_sf"/>
</dbReference>
<dbReference type="SMART" id="SM00477">
    <property type="entry name" value="NUC"/>
    <property type="match status" value="1"/>
</dbReference>
<dbReference type="PANTHER" id="PTHR21472">
    <property type="entry name" value="ENDONUCLEASE DOMAIN-CONTAINING 1 PROTEIN ENDOD1"/>
    <property type="match status" value="1"/>
</dbReference>
<proteinExistence type="predicted"/>
<dbReference type="InterPro" id="IPR020821">
    <property type="entry name" value="ENPP1-3/EXOG-like_nuc-like"/>
</dbReference>
<name>A0A8C3U357_CATUS</name>
<accession>A0A8C3U357</accession>
<evidence type="ECO:0000313" key="4">
    <source>
        <dbReference type="Proteomes" id="UP000694563"/>
    </source>
</evidence>
<dbReference type="PANTHER" id="PTHR21472:SF26">
    <property type="entry name" value="ENDONUCLEASE DOMAIN CONTAINING 1"/>
    <property type="match status" value="1"/>
</dbReference>
<reference evidence="3" key="1">
    <citation type="submission" date="2020-10" db="EMBL/GenBank/DDBJ databases">
        <title>Catharus ustulatus (Swainson's thrush) genome, bCatUst1, primary haplotype v2.</title>
        <authorList>
            <person name="Delmore K."/>
            <person name="Vafadar M."/>
            <person name="Formenti G."/>
            <person name="Chow W."/>
            <person name="Pelan S."/>
            <person name="Howe K."/>
            <person name="Rhie A."/>
            <person name="Mountcastle J."/>
            <person name="Haase B."/>
            <person name="Fedrigo O."/>
            <person name="Jarvis E.D."/>
        </authorList>
    </citation>
    <scope>NUCLEOTIDE SEQUENCE [LARGE SCALE GENOMIC DNA]</scope>
</reference>
<sequence length="465" mass="51324">VPSCRCLLWGGAQGRREVGKGHCAQFFYEKTPPSDALRPTNAARICQFYDNKYRFATLYDRNKRIPVYSAYIYQPGPGNRYDTWFAEAQVSVSLTRDIIDTYGITSADIAKTQAIDQDYSAAQGLERCQLCPSGHQTSDDNKNSTFTLTNIVPLYTILNQGAWKHYGDITMAQKTQGCDTTYVITGAVPGNTDISNGRVNVPSHIWLAACCLKGKNPFRAWGAMAVNDRDSNLVMDLELWDLEKNLAGLYGKLDITLLSHMYWTLWTLLQAEHARLSQPLSRADGLQPSEHLHGLHWTPLQQLWILLELWAPELEAALQLGSQQSRAQGDKCPVHLLCCFLVWCVCSSVPQGTSSSAQRHKAVARACSCFALLPISGESSQGRVLSSLALPDSVQLTCPSPPQQGCATRAPQAAQTSCLDISMSAHTQTPTMILDNLFCLTLLEPGVWTRRSGEVPPEPNNSVIM</sequence>
<dbReference type="GO" id="GO:0046872">
    <property type="term" value="F:metal ion binding"/>
    <property type="evidence" value="ECO:0007669"/>
    <property type="project" value="InterPro"/>
</dbReference>
<dbReference type="Gene3D" id="3.40.570.10">
    <property type="entry name" value="Extracellular Endonuclease, subunit A"/>
    <property type="match status" value="1"/>
</dbReference>
<dbReference type="InterPro" id="IPR039015">
    <property type="entry name" value="ENDOD1"/>
</dbReference>
<feature type="domain" description="ENPP1-3/EXOG-like endonuclease/phosphodiesterase" evidence="1">
    <location>
        <begin position="52"/>
        <end position="256"/>
    </location>
</feature>
<dbReference type="SUPFAM" id="SSF54060">
    <property type="entry name" value="His-Me finger endonucleases"/>
    <property type="match status" value="1"/>
</dbReference>
<dbReference type="Proteomes" id="UP000694563">
    <property type="component" value="Chromosome 4"/>
</dbReference>
<dbReference type="SMART" id="SM00892">
    <property type="entry name" value="Endonuclease_NS"/>
    <property type="match status" value="1"/>
</dbReference>
<protein>
    <submittedName>
        <fullName evidence="3">Uncharacterized protein</fullName>
    </submittedName>
</protein>
<dbReference type="GO" id="GO:0003676">
    <property type="term" value="F:nucleic acid binding"/>
    <property type="evidence" value="ECO:0007669"/>
    <property type="project" value="InterPro"/>
</dbReference>
<dbReference type="GO" id="GO:0016787">
    <property type="term" value="F:hydrolase activity"/>
    <property type="evidence" value="ECO:0007669"/>
    <property type="project" value="InterPro"/>
</dbReference>
<dbReference type="Ensembl" id="ENSCUST00005008925.1">
    <property type="protein sequence ID" value="ENSCUSP00005008570.1"/>
    <property type="gene ID" value="ENSCUSG00005005379.1"/>
</dbReference>
<evidence type="ECO:0000259" key="2">
    <source>
        <dbReference type="SMART" id="SM00892"/>
    </source>
</evidence>
<reference evidence="3" key="3">
    <citation type="submission" date="2025-09" db="UniProtKB">
        <authorList>
            <consortium name="Ensembl"/>
        </authorList>
    </citation>
    <scope>IDENTIFICATION</scope>
</reference>
<reference evidence="3" key="2">
    <citation type="submission" date="2025-08" db="UniProtKB">
        <authorList>
            <consortium name="Ensembl"/>
        </authorList>
    </citation>
    <scope>IDENTIFICATION</scope>
</reference>
<dbReference type="InterPro" id="IPR044925">
    <property type="entry name" value="His-Me_finger_sf"/>
</dbReference>
<dbReference type="Pfam" id="PF01223">
    <property type="entry name" value="Endonuclease_NS"/>
    <property type="match status" value="1"/>
</dbReference>
<evidence type="ECO:0000259" key="1">
    <source>
        <dbReference type="SMART" id="SM00477"/>
    </source>
</evidence>
<evidence type="ECO:0000313" key="3">
    <source>
        <dbReference type="Ensembl" id="ENSCUSP00005008570.1"/>
    </source>
</evidence>
<organism evidence="3 4">
    <name type="scientific">Catharus ustulatus</name>
    <name type="common">Russet-backed thrush</name>
    <name type="synonym">Hylocichla ustulatus</name>
    <dbReference type="NCBI Taxonomy" id="91951"/>
    <lineage>
        <taxon>Eukaryota</taxon>
        <taxon>Metazoa</taxon>
        <taxon>Chordata</taxon>
        <taxon>Craniata</taxon>
        <taxon>Vertebrata</taxon>
        <taxon>Euteleostomi</taxon>
        <taxon>Archelosauria</taxon>
        <taxon>Archosauria</taxon>
        <taxon>Dinosauria</taxon>
        <taxon>Saurischia</taxon>
        <taxon>Theropoda</taxon>
        <taxon>Coelurosauria</taxon>
        <taxon>Aves</taxon>
        <taxon>Neognathae</taxon>
        <taxon>Neoaves</taxon>
        <taxon>Telluraves</taxon>
        <taxon>Australaves</taxon>
        <taxon>Passeriformes</taxon>
        <taxon>Turdidae</taxon>
        <taxon>Catharus</taxon>
    </lineage>
</organism>
<feature type="domain" description="DNA/RNA non-specific endonuclease/pyrophosphatase/phosphodiesterase" evidence="2">
    <location>
        <begin position="51"/>
        <end position="264"/>
    </location>
</feature>
<dbReference type="AlphaFoldDB" id="A0A8C3U357"/>
<dbReference type="InterPro" id="IPR001604">
    <property type="entry name" value="Endo_G_ENPP1-like_dom"/>
</dbReference>
<keyword evidence="4" id="KW-1185">Reference proteome</keyword>